<reference evidence="3 4" key="1">
    <citation type="journal article" date="2016" name="Fungal Biol.">
        <title>The genome of Xylona heveae provides a window into fungal endophytism.</title>
        <authorList>
            <person name="Gazis R."/>
            <person name="Kuo A."/>
            <person name="Riley R."/>
            <person name="LaButti K."/>
            <person name="Lipzen A."/>
            <person name="Lin J."/>
            <person name="Amirebrahimi M."/>
            <person name="Hesse C.N."/>
            <person name="Spatafora J.W."/>
            <person name="Henrissat B."/>
            <person name="Hainaut M."/>
            <person name="Grigoriev I.V."/>
            <person name="Hibbett D.S."/>
        </authorList>
    </citation>
    <scope>NUCLEOTIDE SEQUENCE [LARGE SCALE GENOMIC DNA]</scope>
    <source>
        <strain evidence="3 4">TC161</strain>
    </source>
</reference>
<accession>A0A165HNG2</accession>
<feature type="region of interest" description="Disordered" evidence="1">
    <location>
        <begin position="120"/>
        <end position="192"/>
    </location>
</feature>
<gene>
    <name evidence="3" type="ORF">L228DRAFT_238294</name>
</gene>
<organism evidence="3 4">
    <name type="scientific">Xylona heveae (strain CBS 132557 / TC161)</name>
    <dbReference type="NCBI Taxonomy" id="1328760"/>
    <lineage>
        <taxon>Eukaryota</taxon>
        <taxon>Fungi</taxon>
        <taxon>Dikarya</taxon>
        <taxon>Ascomycota</taxon>
        <taxon>Pezizomycotina</taxon>
        <taxon>Xylonomycetes</taxon>
        <taxon>Xylonales</taxon>
        <taxon>Xylonaceae</taxon>
        <taxon>Xylona</taxon>
    </lineage>
</organism>
<evidence type="ECO:0000313" key="3">
    <source>
        <dbReference type="EMBL" id="KZF23773.1"/>
    </source>
</evidence>
<dbReference type="Gene3D" id="3.30.450.40">
    <property type="match status" value="1"/>
</dbReference>
<dbReference type="PANTHER" id="PTHR43102:SF2">
    <property type="entry name" value="GAF DOMAIN-CONTAINING PROTEIN"/>
    <property type="match status" value="1"/>
</dbReference>
<feature type="region of interest" description="Disordered" evidence="1">
    <location>
        <begin position="201"/>
        <end position="220"/>
    </location>
</feature>
<evidence type="ECO:0000256" key="1">
    <source>
        <dbReference type="SAM" id="MobiDB-lite"/>
    </source>
</evidence>
<proteinExistence type="predicted"/>
<dbReference type="Proteomes" id="UP000076632">
    <property type="component" value="Unassembled WGS sequence"/>
</dbReference>
<evidence type="ECO:0000259" key="2">
    <source>
        <dbReference type="Pfam" id="PF01590"/>
    </source>
</evidence>
<sequence>MARPSLDIRRKTMDRNVDLVSAQRTLGHRRTQSQRDGFHPPFHFTTAFYVQQHQPQQRSSCSTEKSRTMKTPRSSTTDSSMSSRSPPARPHFIKRIFHRSSGNEAGFAAKPVEAEMSSSLDLQRPFASHQRKSSVLLDPSPHTRPLLSKPRAREEAAGFTSAKIKSPTPQVSPQTSSFPFAARSTPPSTKETTEEVVASCGQSTTTANTLVPPSAPQSPELQREFNTLSIEASKRRGEIAMAAAASYEYVEPWKDYLHFYAAGAYNLSNPPSPPRKHKSFPYLPAPIPPTEAERWEQVKGLHLREFKEDIMEPLSSVVRWTMKKLGTQNAVISLFNKKYEVIKYQDGYVFPKNILREESLAAHVMVSDQLVVIQDTNKDWRFRGHPLVVGEPFIRYFVGAPIISSSDVIIGVLYMFSEHARSDLPRSFRQNFTECVECIGRELEHWLQDLPDIEQGMNEDGPPSLQRLLAPLPAPPAEAPKLAGEVWSLEEMLKMTPEELGAEASTTDAAGYGDLDSIISLSMQDENLHEDNNDGVDEEVAGNEDVDIPARPPTSSSIYSVPGLHPLEIKAQRPSAARSETERTSGYNSFAGADPAEQPISSDLIHMPRPVSPIYEKSDEPILYPAYNAQPRLEEEPGAYPEIPILEGTLMAGAVDEANFALNLIANRLGFDCIYFAHVTASEDPERPIPVHVRANVIASYRMSKPFPILNGMAHLRALRDQVGSVHILDEHEINREAMPWRVGIMVPILWDDRHIGMTNEEMGSVLSAGEIPGLQSSVDSVQARALKGIVLVGLRYQFPPHRQFKWSSVVNLSLAGQRFSDLFFRQAYPDYRVSHQEMWNIASDGTDCDMEDGRPDFALISGTMGKANTTHSKVHDNWRAQELLSANGSDPENLDNIIAELERQWYVSDEGLQH</sequence>
<evidence type="ECO:0000313" key="4">
    <source>
        <dbReference type="Proteomes" id="UP000076632"/>
    </source>
</evidence>
<protein>
    <recommendedName>
        <fullName evidence="2">GAF domain-containing protein</fullName>
    </recommendedName>
</protein>
<dbReference type="RefSeq" id="XP_018189328.1">
    <property type="nucleotide sequence ID" value="XM_018331033.1"/>
</dbReference>
<feature type="compositionally biased region" description="Low complexity" evidence="1">
    <location>
        <begin position="71"/>
        <end position="86"/>
    </location>
</feature>
<dbReference type="PANTHER" id="PTHR43102">
    <property type="entry name" value="SLR1143 PROTEIN"/>
    <property type="match status" value="1"/>
</dbReference>
<dbReference type="InterPro" id="IPR029016">
    <property type="entry name" value="GAF-like_dom_sf"/>
</dbReference>
<name>A0A165HNG2_XYLHT</name>
<feature type="region of interest" description="Disordered" evidence="1">
    <location>
        <begin position="51"/>
        <end position="89"/>
    </location>
</feature>
<dbReference type="EMBL" id="KV407457">
    <property type="protein sequence ID" value="KZF23773.1"/>
    <property type="molecule type" value="Genomic_DNA"/>
</dbReference>
<dbReference type="Pfam" id="PF01590">
    <property type="entry name" value="GAF"/>
    <property type="match status" value="1"/>
</dbReference>
<dbReference type="SUPFAM" id="SSF55781">
    <property type="entry name" value="GAF domain-like"/>
    <property type="match status" value="1"/>
</dbReference>
<keyword evidence="4" id="KW-1185">Reference proteome</keyword>
<feature type="compositionally biased region" description="Polar residues" evidence="1">
    <location>
        <begin position="51"/>
        <end position="63"/>
    </location>
</feature>
<feature type="region of interest" description="Disordered" evidence="1">
    <location>
        <begin position="571"/>
        <end position="595"/>
    </location>
</feature>
<dbReference type="AlphaFoldDB" id="A0A165HNG2"/>
<feature type="domain" description="GAF" evidence="2">
    <location>
        <begin position="315"/>
        <end position="437"/>
    </location>
</feature>
<feature type="compositionally biased region" description="Low complexity" evidence="1">
    <location>
        <begin position="166"/>
        <end position="190"/>
    </location>
</feature>
<dbReference type="InterPro" id="IPR003018">
    <property type="entry name" value="GAF"/>
</dbReference>
<dbReference type="STRING" id="1328760.A0A165HNG2"/>
<dbReference type="GeneID" id="28896170"/>
<dbReference type="OrthoDB" id="303614at2759"/>
<dbReference type="InParanoid" id="A0A165HNG2"/>